<gene>
    <name evidence="1" type="ORF">IU449_19335</name>
</gene>
<sequence>MNARRPSTSLAPRQTSALRAQRNTLGHVTRTELEAALDRARAELVRAVEPLTDEQSRRRLVPSLTTPIALLKHCAAAERVWFQRTIGGIEESRCDGYARGDDGGWMVPESQTLAEVIAEFEAACARSREIAKTTAMDDVFEHRLLGSVTYAWICLHMIAELGRHAGHADILVEQILAADKPR</sequence>
<evidence type="ECO:0000313" key="2">
    <source>
        <dbReference type="Proteomes" id="UP000707731"/>
    </source>
</evidence>
<dbReference type="EMBL" id="JADLQN010000003">
    <property type="protein sequence ID" value="MBF6356671.1"/>
    <property type="molecule type" value="Genomic_DNA"/>
</dbReference>
<dbReference type="InterPro" id="IPR034660">
    <property type="entry name" value="DinB/YfiT-like"/>
</dbReference>
<evidence type="ECO:0000313" key="1">
    <source>
        <dbReference type="EMBL" id="MBF6356671.1"/>
    </source>
</evidence>
<proteinExistence type="predicted"/>
<accession>A0ABS0DDY9</accession>
<dbReference type="Gene3D" id="1.20.120.450">
    <property type="entry name" value="dinb family like domain"/>
    <property type="match status" value="1"/>
</dbReference>
<dbReference type="InterPro" id="IPR007061">
    <property type="entry name" value="MST-like"/>
</dbReference>
<comment type="caution">
    <text evidence="1">The sequence shown here is derived from an EMBL/GenBank/DDBJ whole genome shotgun (WGS) entry which is preliminary data.</text>
</comment>
<organism evidence="1 2">
    <name type="scientific">Nocardia higoensis</name>
    <dbReference type="NCBI Taxonomy" id="228599"/>
    <lineage>
        <taxon>Bacteria</taxon>
        <taxon>Bacillati</taxon>
        <taxon>Actinomycetota</taxon>
        <taxon>Actinomycetes</taxon>
        <taxon>Mycobacteriales</taxon>
        <taxon>Nocardiaceae</taxon>
        <taxon>Nocardia</taxon>
    </lineage>
</organism>
<dbReference type="SUPFAM" id="SSF109854">
    <property type="entry name" value="DinB/YfiT-like putative metalloenzymes"/>
    <property type="match status" value="1"/>
</dbReference>
<protein>
    <submittedName>
        <fullName evidence="1">DinB family protein</fullName>
    </submittedName>
</protein>
<dbReference type="Pfam" id="PF04978">
    <property type="entry name" value="MST"/>
    <property type="match status" value="1"/>
</dbReference>
<reference evidence="1 2" key="1">
    <citation type="submission" date="2020-10" db="EMBL/GenBank/DDBJ databases">
        <title>Identification of Nocardia species via Next-generation sequencing and recognition of intraspecies genetic diversity.</title>
        <authorList>
            <person name="Li P."/>
            <person name="Li P."/>
            <person name="Lu B."/>
        </authorList>
    </citation>
    <scope>NUCLEOTIDE SEQUENCE [LARGE SCALE GENOMIC DNA]</scope>
    <source>
        <strain evidence="1 2">BJ06-0143</strain>
    </source>
</reference>
<name>A0ABS0DDY9_9NOCA</name>
<keyword evidence="2" id="KW-1185">Reference proteome</keyword>
<dbReference type="Proteomes" id="UP000707731">
    <property type="component" value="Unassembled WGS sequence"/>
</dbReference>